<keyword evidence="4" id="KW-0808">Transferase</keyword>
<evidence type="ECO:0000256" key="1">
    <source>
        <dbReference type="SAM" id="Phobius"/>
    </source>
</evidence>
<dbReference type="EMBL" id="MEHD01000032">
    <property type="protein sequence ID" value="ODR51580.1"/>
    <property type="molecule type" value="Genomic_DNA"/>
</dbReference>
<evidence type="ECO:0000313" key="7">
    <source>
        <dbReference type="Proteomes" id="UP000094067"/>
    </source>
</evidence>
<dbReference type="Pfam" id="PF02518">
    <property type="entry name" value="HATPase_c"/>
    <property type="match status" value="1"/>
</dbReference>
<accession>A0A1E3AIZ3</accession>
<dbReference type="PANTHER" id="PTHR34220">
    <property type="entry name" value="SENSOR HISTIDINE KINASE YPDA"/>
    <property type="match status" value="1"/>
</dbReference>
<dbReference type="EMBL" id="MEHA01000037">
    <property type="protein sequence ID" value="ODR42712.1"/>
    <property type="molecule type" value="Genomic_DNA"/>
</dbReference>
<keyword evidence="1" id="KW-0472">Membrane</keyword>
<reference evidence="6 9" key="2">
    <citation type="submission" date="2016-08" db="EMBL/GenBank/DDBJ databases">
        <title>Characterization of Isolates of Eisenbergiella tayi Derived from Blood Cultures, Using Whole Genome Sequencing.</title>
        <authorList>
            <person name="Bernier A.-M."/>
            <person name="Burdz T."/>
            <person name="Wiebe D."/>
            <person name="Bernard K."/>
        </authorList>
    </citation>
    <scope>NUCLEOTIDE SEQUENCE [LARGE SCALE GENOMIC DNA]</scope>
    <source>
        <strain evidence="6 9">NML120146</strain>
    </source>
</reference>
<dbReference type="InterPro" id="IPR003594">
    <property type="entry name" value="HATPase_dom"/>
</dbReference>
<evidence type="ECO:0000259" key="2">
    <source>
        <dbReference type="Pfam" id="PF02518"/>
    </source>
</evidence>
<gene>
    <name evidence="5" type="ORF">BEI59_31485</name>
    <name evidence="4" type="ORF">BEI61_00309</name>
    <name evidence="6" type="ORF">BEI63_20490</name>
</gene>
<dbReference type="PANTHER" id="PTHR34220:SF7">
    <property type="entry name" value="SENSOR HISTIDINE KINASE YPDA"/>
    <property type="match status" value="1"/>
</dbReference>
<dbReference type="AlphaFoldDB" id="A0A1E3AIZ3"/>
<reference evidence="5 8" key="3">
    <citation type="submission" date="2016-08" db="EMBL/GenBank/DDBJ databases">
        <authorList>
            <person name="Seilhamer J.J."/>
        </authorList>
    </citation>
    <scope>NUCLEOTIDE SEQUENCE [LARGE SCALE GENOMIC DNA]</scope>
    <source>
        <strain evidence="5 8">NML150140-1</strain>
    </source>
</reference>
<dbReference type="Proteomes" id="UP000094271">
    <property type="component" value="Unassembled WGS sequence"/>
</dbReference>
<feature type="domain" description="Signal transduction histidine kinase internal region" evidence="3">
    <location>
        <begin position="391"/>
        <end position="466"/>
    </location>
</feature>
<protein>
    <submittedName>
        <fullName evidence="4">Putative sensor-like histidine kinase</fullName>
        <ecNumber evidence="4">2.7.13.3</ecNumber>
    </submittedName>
</protein>
<keyword evidence="4" id="KW-0418">Kinase</keyword>
<keyword evidence="1" id="KW-1133">Transmembrane helix</keyword>
<dbReference type="InterPro" id="IPR050640">
    <property type="entry name" value="Bact_2-comp_sensor_kinase"/>
</dbReference>
<comment type="caution">
    <text evidence="4">The sequence shown here is derived from an EMBL/GenBank/DDBJ whole genome shotgun (WGS) entry which is preliminary data.</text>
</comment>
<feature type="transmembrane region" description="Helical" evidence="1">
    <location>
        <begin position="290"/>
        <end position="314"/>
    </location>
</feature>
<proteinExistence type="predicted"/>
<evidence type="ECO:0000313" key="5">
    <source>
        <dbReference type="EMBL" id="ODR42712.1"/>
    </source>
</evidence>
<organism evidence="4 7">
    <name type="scientific">Eisenbergiella tayi</name>
    <dbReference type="NCBI Taxonomy" id="1432052"/>
    <lineage>
        <taxon>Bacteria</taxon>
        <taxon>Bacillati</taxon>
        <taxon>Bacillota</taxon>
        <taxon>Clostridia</taxon>
        <taxon>Lachnospirales</taxon>
        <taxon>Lachnospiraceae</taxon>
        <taxon>Eisenbergiella</taxon>
    </lineage>
</organism>
<dbReference type="RefSeq" id="WP_044969959.1">
    <property type="nucleotide sequence ID" value="NZ_DBFYTW010000257.1"/>
</dbReference>
<dbReference type="Proteomes" id="UP000094869">
    <property type="component" value="Unassembled WGS sequence"/>
</dbReference>
<evidence type="ECO:0000313" key="4">
    <source>
        <dbReference type="EMBL" id="ODM08680.1"/>
    </source>
</evidence>
<sequence length="616" mass="70629">MKNRKISRMVICGIGIMLLALVCGYGMALHFSGNIEKLEVKKLEDTARMIDKTLFENNIYLTPDTAYFYKLEYLLRTGKQVNDEGNFANMICKNLSKGALYDSNIHSVYAALAREDAEYILVNGVLRVKGAMTDMQWWDTCRNMEESCYMDWREINSSFLNKVKLFTVYRTYDSISYKDSRVVRGYMVINYYRSHVLNEINALISSEEEVVLYNPIADQLLSTDEDSLSETELRELLNRNSKSGIVPGKGREAIQNNVKLIYNISSSDSVPLYYIILKKDTEVSKFMSEIYFLLLGIVSLICLGSIVFLLLYYYQYQKYLTGLVQVITAVEQDGSSEEKMVSELSKGLGGKKMDLHIIARRILDDKVDINELKKALNSEQRLRTEVEMLYGHAQINSHFLLNTLDSIYWESMKNNGCENGETRMIERLCLILKYALDSSNPYISLQEEVDCAKEYLAIQQLRKNQKISAKWDIPEGLKKAKVGKLILQPILENSIQHGGFFPGDSVFLHVEAKLMEDTLYLLVSDNGSGMEENEMRRMNRIFREDIPVRSKHIGLMNVNRRIQLQYGEEYGIVLQPSGDGLGLTVLISLKYLLVEEEGQEAVYAEEEKENECHSLL</sequence>
<dbReference type="EC" id="2.7.13.3" evidence="4"/>
<keyword evidence="1" id="KW-0812">Transmembrane</keyword>
<dbReference type="GO" id="GO:0000155">
    <property type="term" value="F:phosphorelay sensor kinase activity"/>
    <property type="evidence" value="ECO:0007669"/>
    <property type="project" value="InterPro"/>
</dbReference>
<dbReference type="InterPro" id="IPR010559">
    <property type="entry name" value="Sig_transdc_His_kin_internal"/>
</dbReference>
<dbReference type="Proteomes" id="UP000094067">
    <property type="component" value="Unassembled WGS sequence"/>
</dbReference>
<dbReference type="SUPFAM" id="SSF55874">
    <property type="entry name" value="ATPase domain of HSP90 chaperone/DNA topoisomerase II/histidine kinase"/>
    <property type="match status" value="1"/>
</dbReference>
<reference evidence="4 7" key="1">
    <citation type="submission" date="2016-07" db="EMBL/GenBank/DDBJ databases">
        <title>Characterization of isolates of Eisenbergiella tayi derived from blood cultures, using whole genome sequencing.</title>
        <authorList>
            <person name="Burdz T."/>
            <person name="Wiebe D."/>
            <person name="Huynh C."/>
            <person name="Bernard K."/>
        </authorList>
    </citation>
    <scope>NUCLEOTIDE SEQUENCE [LARGE SCALE GENOMIC DNA]</scope>
    <source>
        <strain evidence="4 7">NML 110608</strain>
    </source>
</reference>
<dbReference type="Pfam" id="PF06580">
    <property type="entry name" value="His_kinase"/>
    <property type="match status" value="1"/>
</dbReference>
<evidence type="ECO:0000313" key="6">
    <source>
        <dbReference type="EMBL" id="ODR51580.1"/>
    </source>
</evidence>
<dbReference type="InterPro" id="IPR036890">
    <property type="entry name" value="HATPase_C_sf"/>
</dbReference>
<evidence type="ECO:0000313" key="8">
    <source>
        <dbReference type="Proteomes" id="UP000094271"/>
    </source>
</evidence>
<dbReference type="Gene3D" id="3.30.565.10">
    <property type="entry name" value="Histidine kinase-like ATPase, C-terminal domain"/>
    <property type="match status" value="1"/>
</dbReference>
<keyword evidence="9" id="KW-1185">Reference proteome</keyword>
<evidence type="ECO:0000313" key="9">
    <source>
        <dbReference type="Proteomes" id="UP000094869"/>
    </source>
</evidence>
<dbReference type="EMBL" id="MCGH01000001">
    <property type="protein sequence ID" value="ODM08680.1"/>
    <property type="molecule type" value="Genomic_DNA"/>
</dbReference>
<name>A0A1E3AIZ3_9FIRM</name>
<feature type="domain" description="Histidine kinase/HSP90-like ATPase" evidence="2">
    <location>
        <begin position="485"/>
        <end position="589"/>
    </location>
</feature>
<dbReference type="GO" id="GO:0016020">
    <property type="term" value="C:membrane"/>
    <property type="evidence" value="ECO:0007669"/>
    <property type="project" value="InterPro"/>
</dbReference>
<evidence type="ECO:0000259" key="3">
    <source>
        <dbReference type="Pfam" id="PF06580"/>
    </source>
</evidence>